<dbReference type="InterPro" id="IPR003018">
    <property type="entry name" value="GAF"/>
</dbReference>
<dbReference type="Proteomes" id="UP000183868">
    <property type="component" value="Chromosome"/>
</dbReference>
<dbReference type="STRING" id="880073.Cabys_2312"/>
<protein>
    <recommendedName>
        <fullName evidence="1">diguanylate cyclase</fullName>
        <ecNumber evidence="1">2.7.7.65</ecNumber>
    </recommendedName>
</protein>
<dbReference type="PANTHER" id="PTHR45138">
    <property type="entry name" value="REGULATORY COMPONENTS OF SENSORY TRANSDUCTION SYSTEM"/>
    <property type="match status" value="1"/>
</dbReference>
<dbReference type="NCBIfam" id="TIGR00254">
    <property type="entry name" value="GGDEF"/>
    <property type="match status" value="1"/>
</dbReference>
<feature type="domain" description="GGDEF" evidence="3">
    <location>
        <begin position="200"/>
        <end position="332"/>
    </location>
</feature>
<evidence type="ECO:0000313" key="7">
    <source>
        <dbReference type="Proteomes" id="UP000183868"/>
    </source>
</evidence>
<dbReference type="AlphaFoldDB" id="H1XW97"/>
<evidence type="ECO:0000313" key="6">
    <source>
        <dbReference type="Proteomes" id="UP000004671"/>
    </source>
</evidence>
<proteinExistence type="predicted"/>
<evidence type="ECO:0000256" key="1">
    <source>
        <dbReference type="ARBA" id="ARBA00012528"/>
    </source>
</evidence>
<dbReference type="InterPro" id="IPR029787">
    <property type="entry name" value="Nucleotide_cyclase"/>
</dbReference>
<comment type="catalytic activity">
    <reaction evidence="2">
        <text>2 GTP = 3',3'-c-di-GMP + 2 diphosphate</text>
        <dbReference type="Rhea" id="RHEA:24898"/>
        <dbReference type="ChEBI" id="CHEBI:33019"/>
        <dbReference type="ChEBI" id="CHEBI:37565"/>
        <dbReference type="ChEBI" id="CHEBI:58805"/>
        <dbReference type="EC" id="2.7.7.65"/>
    </reaction>
</comment>
<dbReference type="EC" id="2.7.7.65" evidence="1"/>
<sequence>MQQPILQAIEKSMAEINSAKNYERILHNILNQLVRILDLNAAAIVELNPDTELLEIRNSYNLSWNFCKNYRRSIDSSLLRELIWNNQDINIPERKHALKVVEQLRLEHEFVSGFATSLNAFQQPLGFLFVDSNVLNFFSDETQSIVRIFAGMISTAIYLERISQKLKKMERVDEESGALRFESYLPFLKENFHRSTRMNEPYSLLLLDVEKYSHIITQYGVKVAQSLLKEMVQKIKIQLRKYDEICRFGADEFLISLPATDVKNALQAAKKLIKIVQETEFTEKKLRVGVFIGIATFPENANSLNGLLIAVKNALMLAKRMSGTMNVSTISTKFD</sequence>
<dbReference type="InterPro" id="IPR043128">
    <property type="entry name" value="Rev_trsase/Diguanyl_cyclase"/>
</dbReference>
<dbReference type="OrthoDB" id="5800589at2"/>
<dbReference type="PANTHER" id="PTHR45138:SF9">
    <property type="entry name" value="DIGUANYLATE CYCLASE DGCM-RELATED"/>
    <property type="match status" value="1"/>
</dbReference>
<name>H1XW97_CALAY</name>
<dbReference type="SMART" id="SM00267">
    <property type="entry name" value="GGDEF"/>
    <property type="match status" value="1"/>
</dbReference>
<dbReference type="Gene3D" id="3.30.70.270">
    <property type="match status" value="1"/>
</dbReference>
<dbReference type="EMBL" id="CP018099">
    <property type="protein sequence ID" value="APF19061.1"/>
    <property type="molecule type" value="Genomic_DNA"/>
</dbReference>
<accession>H1XW97</accession>
<dbReference type="EMBL" id="CM001402">
    <property type="protein sequence ID" value="EHO43002.1"/>
    <property type="molecule type" value="Genomic_DNA"/>
</dbReference>
<dbReference type="Proteomes" id="UP000004671">
    <property type="component" value="Chromosome"/>
</dbReference>
<dbReference type="Gene3D" id="3.30.450.40">
    <property type="match status" value="1"/>
</dbReference>
<dbReference type="HOGENOM" id="CLU_000445_11_24_0"/>
<dbReference type="eggNOG" id="COG3706">
    <property type="taxonomic scope" value="Bacteria"/>
</dbReference>
<dbReference type="SMART" id="SM00065">
    <property type="entry name" value="GAF"/>
    <property type="match status" value="1"/>
</dbReference>
<dbReference type="SUPFAM" id="SSF55073">
    <property type="entry name" value="Nucleotide cyclase"/>
    <property type="match status" value="1"/>
</dbReference>
<dbReference type="SUPFAM" id="SSF55781">
    <property type="entry name" value="GAF domain-like"/>
    <property type="match status" value="1"/>
</dbReference>
<organism evidence="5 6">
    <name type="scientific">Caldithrix abyssi DSM 13497</name>
    <dbReference type="NCBI Taxonomy" id="880073"/>
    <lineage>
        <taxon>Bacteria</taxon>
        <taxon>Pseudomonadati</taxon>
        <taxon>Calditrichota</taxon>
        <taxon>Calditrichia</taxon>
        <taxon>Calditrichales</taxon>
        <taxon>Calditrichaceae</taxon>
        <taxon>Caldithrix</taxon>
    </lineage>
</organism>
<dbReference type="CDD" id="cd01949">
    <property type="entry name" value="GGDEF"/>
    <property type="match status" value="1"/>
</dbReference>
<reference evidence="5 6" key="1">
    <citation type="submission" date="2011-09" db="EMBL/GenBank/DDBJ databases">
        <title>The permanent draft genome of Caldithrix abyssi DSM 13497.</title>
        <authorList>
            <consortium name="US DOE Joint Genome Institute (JGI-PGF)"/>
            <person name="Lucas S."/>
            <person name="Han J."/>
            <person name="Lapidus A."/>
            <person name="Bruce D."/>
            <person name="Goodwin L."/>
            <person name="Pitluck S."/>
            <person name="Peters L."/>
            <person name="Kyrpides N."/>
            <person name="Mavromatis K."/>
            <person name="Ivanova N."/>
            <person name="Mikhailova N."/>
            <person name="Chertkov O."/>
            <person name="Detter J.C."/>
            <person name="Tapia R."/>
            <person name="Han C."/>
            <person name="Land M."/>
            <person name="Hauser L."/>
            <person name="Markowitz V."/>
            <person name="Cheng J.-F."/>
            <person name="Hugenholtz P."/>
            <person name="Woyke T."/>
            <person name="Wu D."/>
            <person name="Spring S."/>
            <person name="Brambilla E."/>
            <person name="Klenk H.-P."/>
            <person name="Eisen J.A."/>
        </authorList>
    </citation>
    <scope>NUCLEOTIDE SEQUENCE [LARGE SCALE GENOMIC DNA]</scope>
    <source>
        <strain evidence="5 6">DSM 13497</strain>
    </source>
</reference>
<dbReference type="InterPro" id="IPR050469">
    <property type="entry name" value="Diguanylate_Cyclase"/>
</dbReference>
<dbReference type="PaxDb" id="880073-Calab_3402"/>
<dbReference type="GO" id="GO:0052621">
    <property type="term" value="F:diguanylate cyclase activity"/>
    <property type="evidence" value="ECO:0007669"/>
    <property type="project" value="UniProtKB-EC"/>
</dbReference>
<evidence type="ECO:0000313" key="5">
    <source>
        <dbReference type="EMBL" id="EHO43002.1"/>
    </source>
</evidence>
<keyword evidence="6" id="KW-1185">Reference proteome</keyword>
<dbReference type="Pfam" id="PF13492">
    <property type="entry name" value="GAF_3"/>
    <property type="match status" value="1"/>
</dbReference>
<dbReference type="KEGG" id="caby:Cabys_2312"/>
<evidence type="ECO:0000313" key="4">
    <source>
        <dbReference type="EMBL" id="APF19061.1"/>
    </source>
</evidence>
<dbReference type="Pfam" id="PF00990">
    <property type="entry name" value="GGDEF"/>
    <property type="match status" value="1"/>
</dbReference>
<dbReference type="InterPro" id="IPR000160">
    <property type="entry name" value="GGDEF_dom"/>
</dbReference>
<dbReference type="PROSITE" id="PS50887">
    <property type="entry name" value="GGDEF"/>
    <property type="match status" value="1"/>
</dbReference>
<dbReference type="RefSeq" id="WP_006930461.1">
    <property type="nucleotide sequence ID" value="NZ_CM001402.1"/>
</dbReference>
<evidence type="ECO:0000259" key="3">
    <source>
        <dbReference type="PROSITE" id="PS50887"/>
    </source>
</evidence>
<reference evidence="4 7" key="2">
    <citation type="submission" date="2016-11" db="EMBL/GenBank/DDBJ databases">
        <title>Genomic analysis of Caldithrix abyssi and proposal of a novel bacterial phylum Caldithrichaeota.</title>
        <authorList>
            <person name="Kublanov I."/>
            <person name="Sigalova O."/>
            <person name="Gavrilov S."/>
            <person name="Lebedinsky A."/>
            <person name="Ivanova N."/>
            <person name="Daum C."/>
            <person name="Reddy T."/>
            <person name="Klenk H.P."/>
            <person name="Goker M."/>
            <person name="Reva O."/>
            <person name="Miroshnichenko M."/>
            <person name="Kyprides N."/>
            <person name="Woyke T."/>
            <person name="Gelfand M."/>
        </authorList>
    </citation>
    <scope>NUCLEOTIDE SEQUENCE [LARGE SCALE GENOMIC DNA]</scope>
    <source>
        <strain evidence="4 7">LF13</strain>
    </source>
</reference>
<dbReference type="InterPro" id="IPR029016">
    <property type="entry name" value="GAF-like_dom_sf"/>
</dbReference>
<gene>
    <name evidence="4" type="ORF">Cabys_2312</name>
    <name evidence="5" type="ORF">Calab_3402</name>
</gene>
<dbReference type="InParanoid" id="H1XW97"/>
<evidence type="ECO:0000256" key="2">
    <source>
        <dbReference type="ARBA" id="ARBA00034247"/>
    </source>
</evidence>